<evidence type="ECO:0000256" key="1">
    <source>
        <dbReference type="ARBA" id="ARBA00001255"/>
    </source>
</evidence>
<protein>
    <recommendedName>
        <fullName evidence="2">alpha-galactosidase</fullName>
        <ecNumber evidence="2">3.2.1.22</ecNumber>
    </recommendedName>
</protein>
<dbReference type="InterPro" id="IPR031704">
    <property type="entry name" value="Glyco_hydro_36_N"/>
</dbReference>
<evidence type="ECO:0000313" key="6">
    <source>
        <dbReference type="EMBL" id="GAA4676516.1"/>
    </source>
</evidence>
<evidence type="ECO:0000256" key="4">
    <source>
        <dbReference type="ARBA" id="ARBA00023295"/>
    </source>
</evidence>
<dbReference type="RefSeq" id="WP_345375839.1">
    <property type="nucleotide sequence ID" value="NZ_BAABLM010000003.1"/>
</dbReference>
<dbReference type="InterPro" id="IPR017853">
    <property type="entry name" value="GH"/>
</dbReference>
<evidence type="ECO:0000256" key="2">
    <source>
        <dbReference type="ARBA" id="ARBA00012755"/>
    </source>
</evidence>
<evidence type="ECO:0000313" key="7">
    <source>
        <dbReference type="Proteomes" id="UP001501295"/>
    </source>
</evidence>
<gene>
    <name evidence="6" type="ORF">GCM10025780_21400</name>
</gene>
<evidence type="ECO:0000256" key="3">
    <source>
        <dbReference type="ARBA" id="ARBA00022801"/>
    </source>
</evidence>
<evidence type="ECO:0000259" key="5">
    <source>
        <dbReference type="Pfam" id="PF16875"/>
    </source>
</evidence>
<sequence length="728" mass="78485">MTDTDVVHLRAGGTSLVLDVSGDRLPVVVHWGADLGEVGPSALSSLARAARPQRVSGGLDEPTRASLLPVESDGWQYEPGLSGSRAGGVDFSPRFTVLDRRNDERGMHVVAQDAKAGLTVTIEVALGVSGLLRQRLSLRNDHDTEYLVAALQATFPLPATARELLDTTGRHLKERSPQRQPFTVGEHVRASRRGRPGADATLLLFAGETGFGFRSGTVHGVHAAWSGNHRLSAVRTSTADAFVVAGELLAPGEGLLRAGETYTTPWLVGTWGEGLDEAAARIHDDLRARPTHPSSPRPVTLNTWEAVYFDHDLERLSALAAAAAEIGVERFVLDDGWFRHRRDDTAGLGDWFVDEGVWPDGLTPLIERVTALGLEFGLWVEPEMVNLDSDLARAHPEWILHPGERWPVSGRQQQVLDLAHPDAFAYLLERLDALLTENDIAYLKWDHNRDLLEAAHAASGRPAVHDTTTALYALLDELRRRHPGVEIESCASGGARVDLGILERTERIWVSDCIDPLERLDNQAYTNLLVPAEMMGQHVGAERSHSTGRTAPLAFQAAVALFGHFGIETDLTRLDEDARADLARWVALHKRHRALFHTGRSVHADPVDPSVDVRGVVADDGREAVFVLTQRTASTTLPVGRVVLPGLFSSTEYDVRILPPADLAGPGQSRLAWAAGGMPVGGAPAGGVPGDGSADGMTLTGRMLGVVGVEMPVLLPASAVVVELVARS</sequence>
<keyword evidence="4" id="KW-0326">Glycosidase</keyword>
<dbReference type="EC" id="3.2.1.22" evidence="2"/>
<dbReference type="EMBL" id="BAABLM010000003">
    <property type="protein sequence ID" value="GAA4676516.1"/>
    <property type="molecule type" value="Genomic_DNA"/>
</dbReference>
<dbReference type="Gene3D" id="2.70.98.60">
    <property type="entry name" value="alpha-galactosidase from lactobacil brevis"/>
    <property type="match status" value="1"/>
</dbReference>
<dbReference type="PANTHER" id="PTHR43053:SF3">
    <property type="entry name" value="ALPHA-GALACTOSIDASE C-RELATED"/>
    <property type="match status" value="1"/>
</dbReference>
<dbReference type="InterPro" id="IPR050985">
    <property type="entry name" value="Alpha-glycosidase_related"/>
</dbReference>
<feature type="domain" description="Glycosyl hydrolase family 36 N-terminal" evidence="5">
    <location>
        <begin position="25"/>
        <end position="252"/>
    </location>
</feature>
<dbReference type="InterPro" id="IPR013785">
    <property type="entry name" value="Aldolase_TIM"/>
</dbReference>
<keyword evidence="7" id="KW-1185">Reference proteome</keyword>
<comment type="caution">
    <text evidence="6">The sequence shown here is derived from an EMBL/GenBank/DDBJ whole genome shotgun (WGS) entry which is preliminary data.</text>
</comment>
<dbReference type="Pfam" id="PF02065">
    <property type="entry name" value="Melibiase"/>
    <property type="match status" value="1"/>
</dbReference>
<dbReference type="PRINTS" id="PR00743">
    <property type="entry name" value="GLHYDRLASE36"/>
</dbReference>
<dbReference type="Gene3D" id="3.20.20.70">
    <property type="entry name" value="Aldolase class I"/>
    <property type="match status" value="1"/>
</dbReference>
<dbReference type="Proteomes" id="UP001501295">
    <property type="component" value="Unassembled WGS sequence"/>
</dbReference>
<keyword evidence="3" id="KW-0378">Hydrolase</keyword>
<reference evidence="7" key="1">
    <citation type="journal article" date="2019" name="Int. J. Syst. Evol. Microbiol.">
        <title>The Global Catalogue of Microorganisms (GCM) 10K type strain sequencing project: providing services to taxonomists for standard genome sequencing and annotation.</title>
        <authorList>
            <consortium name="The Broad Institute Genomics Platform"/>
            <consortium name="The Broad Institute Genome Sequencing Center for Infectious Disease"/>
            <person name="Wu L."/>
            <person name="Ma J."/>
        </authorList>
    </citation>
    <scope>NUCLEOTIDE SEQUENCE [LARGE SCALE GENOMIC DNA]</scope>
    <source>
        <strain evidence="7">JCM 18956</strain>
    </source>
</reference>
<dbReference type="InterPro" id="IPR038417">
    <property type="entry name" value="Alpga-gal_N_sf"/>
</dbReference>
<dbReference type="SUPFAM" id="SSF51445">
    <property type="entry name" value="(Trans)glycosidases"/>
    <property type="match status" value="1"/>
</dbReference>
<accession>A0ABP8VYT9</accession>
<dbReference type="CDD" id="cd14791">
    <property type="entry name" value="GH36"/>
    <property type="match status" value="1"/>
</dbReference>
<dbReference type="PROSITE" id="PS00512">
    <property type="entry name" value="ALPHA_GALACTOSIDASE"/>
    <property type="match status" value="1"/>
</dbReference>
<dbReference type="InterPro" id="IPR002252">
    <property type="entry name" value="Glyco_hydro_36"/>
</dbReference>
<dbReference type="PANTHER" id="PTHR43053">
    <property type="entry name" value="GLYCOSIDASE FAMILY 31"/>
    <property type="match status" value="1"/>
</dbReference>
<name>A0ABP8VYT9_9MICO</name>
<dbReference type="InterPro" id="IPR000111">
    <property type="entry name" value="Glyco_hydro_27/36_CS"/>
</dbReference>
<dbReference type="Pfam" id="PF16875">
    <property type="entry name" value="Glyco_hydro_36N"/>
    <property type="match status" value="1"/>
</dbReference>
<comment type="catalytic activity">
    <reaction evidence="1">
        <text>Hydrolysis of terminal, non-reducing alpha-D-galactose residues in alpha-D-galactosides, including galactose oligosaccharides, galactomannans and galactolipids.</text>
        <dbReference type="EC" id="3.2.1.22"/>
    </reaction>
</comment>
<organism evidence="6 7">
    <name type="scientific">Frondihabitans cladoniiphilus</name>
    <dbReference type="NCBI Taxonomy" id="715785"/>
    <lineage>
        <taxon>Bacteria</taxon>
        <taxon>Bacillati</taxon>
        <taxon>Actinomycetota</taxon>
        <taxon>Actinomycetes</taxon>
        <taxon>Micrococcales</taxon>
        <taxon>Microbacteriaceae</taxon>
        <taxon>Frondihabitans</taxon>
    </lineage>
</organism>
<proteinExistence type="predicted"/>